<evidence type="ECO:0000256" key="1">
    <source>
        <dbReference type="ARBA" id="ARBA00023002"/>
    </source>
</evidence>
<name>W0RPG3_9BACT</name>
<dbReference type="OrthoDB" id="9775140at2"/>
<dbReference type="SUPFAM" id="SSF52518">
    <property type="entry name" value="Thiamin diphosphate-binding fold (THDP-binding)"/>
    <property type="match status" value="1"/>
</dbReference>
<dbReference type="InterPro" id="IPR029061">
    <property type="entry name" value="THDP-binding"/>
</dbReference>
<evidence type="ECO:0000313" key="3">
    <source>
        <dbReference type="EMBL" id="AHG92621.1"/>
    </source>
</evidence>
<accession>W0RPG3</accession>
<proteinExistence type="predicted"/>
<gene>
    <name evidence="3" type="ORF">J421_5086</name>
</gene>
<dbReference type="EMBL" id="CP007129">
    <property type="protein sequence ID" value="AHG92621.1"/>
    <property type="molecule type" value="Genomic_DNA"/>
</dbReference>
<dbReference type="GO" id="GO:0016625">
    <property type="term" value="F:oxidoreductase activity, acting on the aldehyde or oxo group of donors, iron-sulfur protein as acceptor"/>
    <property type="evidence" value="ECO:0007669"/>
    <property type="project" value="UniProtKB-ARBA"/>
</dbReference>
<sequence length="320" mass="35497">MSAETCCPLTSAVWGPDDDRDYGLSDYEGAQARWCPGCGDHSVLTAVEKLLVAEQLRPEQTVFVSGIGCSSRFPHYLKTYGFHGIHGRALPVATGVKLHRPDLTVFVVMGDGDCTSIGAGHWVHALRYNVKMVALMLDNAIYGLTKNQTSPTTPQGHPSNTQPKGSWLPALDPISLMLGVTNASFVAQTAEWVPAHLAATLKAAYHHDGLAFVRVLQRCPIWTPGIYQRAVQRPENIELLVHDDGVTAPELERTYTHRVAHDPRDLERARQLATPGERIRLGVFYRNERCARYDVIRRVPPRTAAERRALLDQELDKHAV</sequence>
<dbReference type="PANTHER" id="PTHR48084:SF4">
    <property type="entry name" value="2-OXOGLUTARATE OXIDOREDUCTASE SUBUNIT KORB"/>
    <property type="match status" value="1"/>
</dbReference>
<dbReference type="Gene3D" id="3.40.50.970">
    <property type="match status" value="1"/>
</dbReference>
<dbReference type="RefSeq" id="WP_025413952.1">
    <property type="nucleotide sequence ID" value="NZ_CP007129.1"/>
</dbReference>
<dbReference type="GO" id="GO:0045333">
    <property type="term" value="P:cellular respiration"/>
    <property type="evidence" value="ECO:0007669"/>
    <property type="project" value="UniProtKB-ARBA"/>
</dbReference>
<evidence type="ECO:0000313" key="4">
    <source>
        <dbReference type="Proteomes" id="UP000019151"/>
    </source>
</evidence>
<dbReference type="PATRIC" id="fig|861299.3.peg.5141"/>
<organism evidence="3 4">
    <name type="scientific">Gemmatirosa kalamazoonensis</name>
    <dbReference type="NCBI Taxonomy" id="861299"/>
    <lineage>
        <taxon>Bacteria</taxon>
        <taxon>Pseudomonadati</taxon>
        <taxon>Gemmatimonadota</taxon>
        <taxon>Gemmatimonadia</taxon>
        <taxon>Gemmatimonadales</taxon>
        <taxon>Gemmatimonadaceae</taxon>
        <taxon>Gemmatirosa</taxon>
    </lineage>
</organism>
<dbReference type="GO" id="GO:0044281">
    <property type="term" value="P:small molecule metabolic process"/>
    <property type="evidence" value="ECO:0007669"/>
    <property type="project" value="UniProtKB-ARBA"/>
</dbReference>
<dbReference type="CDD" id="cd03375">
    <property type="entry name" value="TPP_OGFOR"/>
    <property type="match status" value="1"/>
</dbReference>
<dbReference type="InParanoid" id="W0RPG3"/>
<dbReference type="KEGG" id="gba:J421_5086"/>
<keyword evidence="1" id="KW-0560">Oxidoreductase</keyword>
<dbReference type="InterPro" id="IPR011766">
    <property type="entry name" value="TPP_enzyme_TPP-bd"/>
</dbReference>
<reference evidence="3 4" key="1">
    <citation type="journal article" date="2014" name="Genome Announc.">
        <title>Genome Sequence and Methylome of Soil Bacterium Gemmatirosa kalamazoonensis KBS708T, a Member of the Rarely Cultivated Gemmatimonadetes Phylum.</title>
        <authorList>
            <person name="Debruyn J.M."/>
            <person name="Radosevich M."/>
            <person name="Wommack K.E."/>
            <person name="Polson S.W."/>
            <person name="Hauser L.J."/>
            <person name="Fawaz M.N."/>
            <person name="Korlach J."/>
            <person name="Tsai Y.C."/>
        </authorList>
    </citation>
    <scope>NUCLEOTIDE SEQUENCE [LARGE SCALE GENOMIC DNA]</scope>
    <source>
        <strain evidence="3 4">KBS708</strain>
        <plasmid evidence="4">Plasmid 1</plasmid>
    </source>
</reference>
<dbReference type="GO" id="GO:0030976">
    <property type="term" value="F:thiamine pyrophosphate binding"/>
    <property type="evidence" value="ECO:0007669"/>
    <property type="project" value="InterPro"/>
</dbReference>
<protein>
    <submittedName>
        <fullName evidence="3">Thiamine pyrophosphate TPP-binding domain-containing protein</fullName>
    </submittedName>
</protein>
<dbReference type="Pfam" id="PF02775">
    <property type="entry name" value="TPP_enzyme_C"/>
    <property type="match status" value="1"/>
</dbReference>
<dbReference type="PANTHER" id="PTHR48084">
    <property type="entry name" value="2-OXOGLUTARATE OXIDOREDUCTASE SUBUNIT KORB-RELATED"/>
    <property type="match status" value="1"/>
</dbReference>
<dbReference type="Proteomes" id="UP000019151">
    <property type="component" value="Plasmid 1"/>
</dbReference>
<geneLocation type="plasmid" evidence="3 4">
    <name>1</name>
</geneLocation>
<keyword evidence="3" id="KW-0614">Plasmid</keyword>
<dbReference type="HOGENOM" id="CLU_048564_1_0_0"/>
<evidence type="ECO:0000259" key="2">
    <source>
        <dbReference type="Pfam" id="PF02775"/>
    </source>
</evidence>
<dbReference type="InterPro" id="IPR051457">
    <property type="entry name" value="2-oxoacid:Fd_oxidoreductase"/>
</dbReference>
<keyword evidence="4" id="KW-1185">Reference proteome</keyword>
<dbReference type="AlphaFoldDB" id="W0RPG3"/>
<feature type="domain" description="Thiamine pyrophosphate enzyme TPP-binding" evidence="2">
    <location>
        <begin position="67"/>
        <end position="215"/>
    </location>
</feature>